<gene>
    <name evidence="1" type="ORF">EEL30_22145</name>
</gene>
<evidence type="ECO:0000313" key="2">
    <source>
        <dbReference type="Proteomes" id="UP000319432"/>
    </source>
</evidence>
<accession>A0A518VCM1</accession>
<sequence length="159" mass="18492">MEKMINVARYRNTPYVVNYQFNNGNEKTYQWTGSTKAKVDIKSVPQQLVDYLLMSSQTFRDGELVIVNDSDEAKEALENITDKENYESNTRTRQEIVTLLKMNPTKLKTELKKVTSDSEKRFILDVAKEEKIDSAATRKVLADWSEIPQDILFEDEEKE</sequence>
<proteinExistence type="predicted"/>
<dbReference type="Proteomes" id="UP000319432">
    <property type="component" value="Chromosome"/>
</dbReference>
<reference evidence="1 2" key="1">
    <citation type="submission" date="2018-11" db="EMBL/GenBank/DDBJ databases">
        <title>Phylogenetic determinants of toxin gene distribution in genomes of Brevibacillus laterosporus.</title>
        <authorList>
            <person name="Glare T.R."/>
            <person name="Durrant A."/>
            <person name="Berry C."/>
            <person name="Palma L."/>
            <person name="Ormskirk M."/>
            <person name="Cox M.O."/>
        </authorList>
    </citation>
    <scope>NUCLEOTIDE SEQUENCE [LARGE SCALE GENOMIC DNA]</scope>
    <source>
        <strain evidence="1 2">1821L</strain>
    </source>
</reference>
<evidence type="ECO:0000313" key="1">
    <source>
        <dbReference type="EMBL" id="QDX94746.1"/>
    </source>
</evidence>
<dbReference type="AlphaFoldDB" id="A0A518VCM1"/>
<organism evidence="1 2">
    <name type="scientific">Brevibacillus laterosporus</name>
    <name type="common">Bacillus laterosporus</name>
    <dbReference type="NCBI Taxonomy" id="1465"/>
    <lineage>
        <taxon>Bacteria</taxon>
        <taxon>Bacillati</taxon>
        <taxon>Bacillota</taxon>
        <taxon>Bacilli</taxon>
        <taxon>Bacillales</taxon>
        <taxon>Paenibacillaceae</taxon>
        <taxon>Brevibacillus</taxon>
    </lineage>
</organism>
<protein>
    <submittedName>
        <fullName evidence="1">Uncharacterized protein</fullName>
    </submittedName>
</protein>
<name>A0A518VCM1_BRELA</name>
<keyword evidence="2" id="KW-1185">Reference proteome</keyword>
<dbReference type="OrthoDB" id="2899937at2"/>
<dbReference type="EMBL" id="CP033464">
    <property type="protein sequence ID" value="QDX94746.1"/>
    <property type="molecule type" value="Genomic_DNA"/>
</dbReference>